<dbReference type="EMBL" id="JH767134">
    <property type="protein sequence ID" value="EQC41123.1"/>
    <property type="molecule type" value="Genomic_DNA"/>
</dbReference>
<protein>
    <submittedName>
        <fullName evidence="2">Uncharacterized protein</fullName>
    </submittedName>
</protein>
<dbReference type="VEuPathDB" id="FungiDB:SDRG_01102"/>
<dbReference type="OrthoDB" id="79622at2759"/>
<dbReference type="GeneID" id="19941829"/>
<feature type="transmembrane region" description="Helical" evidence="1">
    <location>
        <begin position="162"/>
        <end position="183"/>
    </location>
</feature>
<accession>T0S7M9</accession>
<keyword evidence="1" id="KW-0472">Membrane</keyword>
<dbReference type="InParanoid" id="T0S7M9"/>
<evidence type="ECO:0000313" key="3">
    <source>
        <dbReference type="Proteomes" id="UP000030762"/>
    </source>
</evidence>
<keyword evidence="1" id="KW-0812">Transmembrane</keyword>
<dbReference type="RefSeq" id="XP_008604837.1">
    <property type="nucleotide sequence ID" value="XM_008606615.1"/>
</dbReference>
<evidence type="ECO:0000313" key="2">
    <source>
        <dbReference type="EMBL" id="EQC41123.1"/>
    </source>
</evidence>
<evidence type="ECO:0000256" key="1">
    <source>
        <dbReference type="SAM" id="Phobius"/>
    </source>
</evidence>
<reference evidence="2 3" key="1">
    <citation type="submission" date="2012-04" db="EMBL/GenBank/DDBJ databases">
        <title>The Genome Sequence of Saprolegnia declina VS20.</title>
        <authorList>
            <consortium name="The Broad Institute Genome Sequencing Platform"/>
            <person name="Russ C."/>
            <person name="Nusbaum C."/>
            <person name="Tyler B."/>
            <person name="van West P."/>
            <person name="Dieguez-Uribeondo J."/>
            <person name="de Bruijn I."/>
            <person name="Tripathy S."/>
            <person name="Jiang R."/>
            <person name="Young S.K."/>
            <person name="Zeng Q."/>
            <person name="Gargeya S."/>
            <person name="Fitzgerald M."/>
            <person name="Haas B."/>
            <person name="Abouelleil A."/>
            <person name="Alvarado L."/>
            <person name="Arachchi H.M."/>
            <person name="Berlin A."/>
            <person name="Chapman S.B."/>
            <person name="Goldberg J."/>
            <person name="Griggs A."/>
            <person name="Gujja S."/>
            <person name="Hansen M."/>
            <person name="Howarth C."/>
            <person name="Imamovic A."/>
            <person name="Larimer J."/>
            <person name="McCowen C."/>
            <person name="Montmayeur A."/>
            <person name="Murphy C."/>
            <person name="Neiman D."/>
            <person name="Pearson M."/>
            <person name="Priest M."/>
            <person name="Roberts A."/>
            <person name="Saif S."/>
            <person name="Shea T."/>
            <person name="Sisk P."/>
            <person name="Sykes S."/>
            <person name="Wortman J."/>
            <person name="Nusbaum C."/>
            <person name="Birren B."/>
        </authorList>
    </citation>
    <scope>NUCLEOTIDE SEQUENCE [LARGE SCALE GENOMIC DNA]</scope>
    <source>
        <strain evidence="2 3">VS20</strain>
    </source>
</reference>
<organism evidence="2 3">
    <name type="scientific">Saprolegnia diclina (strain VS20)</name>
    <dbReference type="NCBI Taxonomy" id="1156394"/>
    <lineage>
        <taxon>Eukaryota</taxon>
        <taxon>Sar</taxon>
        <taxon>Stramenopiles</taxon>
        <taxon>Oomycota</taxon>
        <taxon>Saprolegniomycetes</taxon>
        <taxon>Saprolegniales</taxon>
        <taxon>Saprolegniaceae</taxon>
        <taxon>Saprolegnia</taxon>
    </lineage>
</organism>
<dbReference type="AlphaFoldDB" id="T0S7M9"/>
<proteinExistence type="predicted"/>
<name>T0S7M9_SAPDV</name>
<gene>
    <name evidence="2" type="ORF">SDRG_01102</name>
</gene>
<keyword evidence="3" id="KW-1185">Reference proteome</keyword>
<dbReference type="Proteomes" id="UP000030762">
    <property type="component" value="Unassembled WGS sequence"/>
</dbReference>
<keyword evidence="1" id="KW-1133">Transmembrane helix</keyword>
<sequence>MSLVALAVFAAAMREKLQVTGIDLVAFHRVASPTWVGRPFLLLRGVVALTVLSTSPVAFVADDSIARFVFEPRPAFDVMVLASEASWITYVVVDLFLPTAESHARLYAPISAIASWWVFVLWETICPFEASMHVQQTCRVVQLGLRATCSGGVVQIGSAQRLILYLCLSLLSILGAWLLVRLWCGAECRPRCRQSELLPAAAQIFLLTAARPLWFQDPTTTLLAGIVPVRHRFFHVNLWQFVRLNPLQLTSLHPKARTTKIPATQRRRTTTTVLGIIYVLLSVGGSFTPF</sequence>